<dbReference type="GO" id="GO:0006310">
    <property type="term" value="P:DNA recombination"/>
    <property type="evidence" value="ECO:0007669"/>
    <property type="project" value="TreeGrafter"/>
</dbReference>
<name>R1GNT6_9GAMM</name>
<keyword evidence="3" id="KW-0238">DNA-binding</keyword>
<dbReference type="PROSITE" id="PS00690">
    <property type="entry name" value="DEAH_ATP_HELICASE"/>
    <property type="match status" value="1"/>
</dbReference>
<dbReference type="EMBL" id="AQGQ01000240">
    <property type="protein sequence ID" value="EOD53360.1"/>
    <property type="molecule type" value="Genomic_DNA"/>
</dbReference>
<sequence>MIASLLEQHFGFTQLRPGQQAVMEQILAGRSAAAIFPTGSGKSLCYQLPALALPHLTLVISPLIALMQDQLAFLQRKGIAAAALDSSLTPEQSREVMRQIEAGELKILMISVERLKNERFRRFIAGVPLSLMVVDEAHCISEWGHNFRPDY</sequence>
<dbReference type="GO" id="GO:0043138">
    <property type="term" value="F:3'-5' DNA helicase activity"/>
    <property type="evidence" value="ECO:0007669"/>
    <property type="project" value="UniProtKB-EC"/>
</dbReference>
<evidence type="ECO:0000256" key="3">
    <source>
        <dbReference type="ARBA" id="ARBA00023125"/>
    </source>
</evidence>
<evidence type="ECO:0000256" key="5">
    <source>
        <dbReference type="ARBA" id="ARBA00034617"/>
    </source>
</evidence>
<dbReference type="GO" id="GO:0005524">
    <property type="term" value="F:ATP binding"/>
    <property type="evidence" value="ECO:0007669"/>
    <property type="project" value="InterPro"/>
</dbReference>
<evidence type="ECO:0000256" key="4">
    <source>
        <dbReference type="ARBA" id="ARBA00023235"/>
    </source>
</evidence>
<dbReference type="PROSITE" id="PS51192">
    <property type="entry name" value="HELICASE_ATP_BIND_1"/>
    <property type="match status" value="1"/>
</dbReference>
<dbReference type="PANTHER" id="PTHR13710">
    <property type="entry name" value="DNA HELICASE RECQ FAMILY MEMBER"/>
    <property type="match status" value="1"/>
</dbReference>
<dbReference type="SMART" id="SM00487">
    <property type="entry name" value="DEXDc"/>
    <property type="match status" value="1"/>
</dbReference>
<dbReference type="GO" id="GO:0003677">
    <property type="term" value="F:DNA binding"/>
    <property type="evidence" value="ECO:0007669"/>
    <property type="project" value="UniProtKB-KW"/>
</dbReference>
<proteinExistence type="inferred from homology"/>
<dbReference type="OrthoDB" id="9760034at2"/>
<dbReference type="InterPro" id="IPR002464">
    <property type="entry name" value="DNA/RNA_helicase_DEAH_CS"/>
</dbReference>
<evidence type="ECO:0000313" key="9">
    <source>
        <dbReference type="Proteomes" id="UP000013526"/>
    </source>
</evidence>
<dbReference type="AlphaFoldDB" id="R1GNT6"/>
<gene>
    <name evidence="8" type="ORF">G113_20062</name>
</gene>
<dbReference type="Gene3D" id="3.40.50.300">
    <property type="entry name" value="P-loop containing nucleotide triphosphate hydrolases"/>
    <property type="match status" value="1"/>
</dbReference>
<keyword evidence="8" id="KW-0347">Helicase</keyword>
<comment type="catalytic activity">
    <reaction evidence="5">
        <text>Couples ATP hydrolysis with the unwinding of duplex DNA by translocating in the 3'-5' direction.</text>
        <dbReference type="EC" id="5.6.2.4"/>
    </reaction>
</comment>
<evidence type="ECO:0000259" key="7">
    <source>
        <dbReference type="PROSITE" id="PS51192"/>
    </source>
</evidence>
<comment type="caution">
    <text evidence="8">The sequence shown here is derived from an EMBL/GenBank/DDBJ whole genome shotgun (WGS) entry which is preliminary data.</text>
</comment>
<keyword evidence="2" id="KW-0378">Hydrolase</keyword>
<protein>
    <recommendedName>
        <fullName evidence="6">DNA 3'-5' helicase</fullName>
        <ecNumber evidence="6">5.6.2.4</ecNumber>
    </recommendedName>
</protein>
<keyword evidence="9" id="KW-1185">Reference proteome</keyword>
<keyword evidence="4" id="KW-0413">Isomerase</keyword>
<dbReference type="Pfam" id="PF00270">
    <property type="entry name" value="DEAD"/>
    <property type="match status" value="1"/>
</dbReference>
<dbReference type="GO" id="GO:0005737">
    <property type="term" value="C:cytoplasm"/>
    <property type="evidence" value="ECO:0007669"/>
    <property type="project" value="TreeGrafter"/>
</dbReference>
<evidence type="ECO:0000256" key="2">
    <source>
        <dbReference type="ARBA" id="ARBA00022801"/>
    </source>
</evidence>
<feature type="non-terminal residue" evidence="8">
    <location>
        <position position="151"/>
    </location>
</feature>
<accession>R1GNT6</accession>
<dbReference type="EC" id="5.6.2.4" evidence="6"/>
<dbReference type="Proteomes" id="UP000013526">
    <property type="component" value="Unassembled WGS sequence"/>
</dbReference>
<keyword evidence="8" id="KW-0547">Nucleotide-binding</keyword>
<feature type="domain" description="Helicase ATP-binding" evidence="7">
    <location>
        <begin position="23"/>
        <end position="151"/>
    </location>
</feature>
<dbReference type="GO" id="GO:0009378">
    <property type="term" value="F:four-way junction helicase activity"/>
    <property type="evidence" value="ECO:0007669"/>
    <property type="project" value="TreeGrafter"/>
</dbReference>
<dbReference type="GO" id="GO:0043590">
    <property type="term" value="C:bacterial nucleoid"/>
    <property type="evidence" value="ECO:0007669"/>
    <property type="project" value="TreeGrafter"/>
</dbReference>
<evidence type="ECO:0000256" key="1">
    <source>
        <dbReference type="ARBA" id="ARBA00005446"/>
    </source>
</evidence>
<organism evidence="8 9">
    <name type="scientific">Aeromonas molluscorum 848</name>
    <dbReference type="NCBI Taxonomy" id="1268236"/>
    <lineage>
        <taxon>Bacteria</taxon>
        <taxon>Pseudomonadati</taxon>
        <taxon>Pseudomonadota</taxon>
        <taxon>Gammaproteobacteria</taxon>
        <taxon>Aeromonadales</taxon>
        <taxon>Aeromonadaceae</taxon>
        <taxon>Aeromonas</taxon>
    </lineage>
</organism>
<dbReference type="SUPFAM" id="SSF52540">
    <property type="entry name" value="P-loop containing nucleoside triphosphate hydrolases"/>
    <property type="match status" value="1"/>
</dbReference>
<dbReference type="GO" id="GO:0016787">
    <property type="term" value="F:hydrolase activity"/>
    <property type="evidence" value="ECO:0007669"/>
    <property type="project" value="UniProtKB-KW"/>
</dbReference>
<evidence type="ECO:0000256" key="6">
    <source>
        <dbReference type="ARBA" id="ARBA00034808"/>
    </source>
</evidence>
<keyword evidence="8" id="KW-0067">ATP-binding</keyword>
<dbReference type="PANTHER" id="PTHR13710:SF105">
    <property type="entry name" value="ATP-DEPENDENT DNA HELICASE Q1"/>
    <property type="match status" value="1"/>
</dbReference>
<dbReference type="RefSeq" id="WP_005910589.1">
    <property type="nucleotide sequence ID" value="NZ_AQGQ01000240.1"/>
</dbReference>
<dbReference type="InterPro" id="IPR027417">
    <property type="entry name" value="P-loop_NTPase"/>
</dbReference>
<reference evidence="8 9" key="1">
    <citation type="journal article" date="2013" name="Genome Announc.">
        <title>Draft Genome Sequence of Aeromonas molluscorum Strain 848TT, Isolated from Bivalve Molluscs.</title>
        <authorList>
            <person name="Spataro N."/>
            <person name="Farfan M."/>
            <person name="Albarral V."/>
            <person name="Sanglas A."/>
            <person name="Loren J.G."/>
            <person name="Fuste M.C."/>
            <person name="Bosch E."/>
        </authorList>
    </citation>
    <scope>NUCLEOTIDE SEQUENCE [LARGE SCALE GENOMIC DNA]</scope>
    <source>
        <strain evidence="8 9">848</strain>
    </source>
</reference>
<dbReference type="GO" id="GO:0006281">
    <property type="term" value="P:DNA repair"/>
    <property type="evidence" value="ECO:0007669"/>
    <property type="project" value="TreeGrafter"/>
</dbReference>
<dbReference type="InterPro" id="IPR014001">
    <property type="entry name" value="Helicase_ATP-bd"/>
</dbReference>
<dbReference type="GO" id="GO:0030894">
    <property type="term" value="C:replisome"/>
    <property type="evidence" value="ECO:0007669"/>
    <property type="project" value="TreeGrafter"/>
</dbReference>
<dbReference type="InterPro" id="IPR011545">
    <property type="entry name" value="DEAD/DEAH_box_helicase_dom"/>
</dbReference>
<comment type="similarity">
    <text evidence="1">Belongs to the helicase family. RecQ subfamily.</text>
</comment>
<evidence type="ECO:0000313" key="8">
    <source>
        <dbReference type="EMBL" id="EOD53360.1"/>
    </source>
</evidence>